<gene>
    <name evidence="1" type="ORF">HOLleu_09580</name>
</gene>
<organism evidence="1 2">
    <name type="scientific">Holothuria leucospilota</name>
    <name type="common">Black long sea cucumber</name>
    <name type="synonym">Mertensiothuria leucospilota</name>
    <dbReference type="NCBI Taxonomy" id="206669"/>
    <lineage>
        <taxon>Eukaryota</taxon>
        <taxon>Metazoa</taxon>
        <taxon>Echinodermata</taxon>
        <taxon>Eleutherozoa</taxon>
        <taxon>Echinozoa</taxon>
        <taxon>Holothuroidea</taxon>
        <taxon>Aspidochirotacea</taxon>
        <taxon>Aspidochirotida</taxon>
        <taxon>Holothuriidae</taxon>
        <taxon>Holothuria</taxon>
    </lineage>
</organism>
<reference evidence="1" key="1">
    <citation type="submission" date="2021-10" db="EMBL/GenBank/DDBJ databases">
        <title>Tropical sea cucumber genome reveals ecological adaptation and Cuvierian tubules defense mechanism.</title>
        <authorList>
            <person name="Chen T."/>
        </authorList>
    </citation>
    <scope>NUCLEOTIDE SEQUENCE</scope>
    <source>
        <strain evidence="1">Nanhai2018</strain>
        <tissue evidence="1">Muscle</tissue>
    </source>
</reference>
<accession>A0A9Q1CCF9</accession>
<sequence length="100" mass="10837">MASRSFVWVAYPSSISRTMFCFEAPDNLMKCTIHLVNMGSCIHPVLWHSNIAQASALSSNSGFIRTCGNMNSGGTKDPVTLMHIPTVTSCPRSTDVSEPT</sequence>
<protein>
    <submittedName>
        <fullName evidence="1">Uncharacterized protein</fullName>
    </submittedName>
</protein>
<dbReference type="Proteomes" id="UP001152320">
    <property type="component" value="Chromosome 4"/>
</dbReference>
<dbReference type="EMBL" id="JAIZAY010000004">
    <property type="protein sequence ID" value="KAJ8042737.1"/>
    <property type="molecule type" value="Genomic_DNA"/>
</dbReference>
<proteinExistence type="predicted"/>
<keyword evidence="2" id="KW-1185">Reference proteome</keyword>
<evidence type="ECO:0000313" key="2">
    <source>
        <dbReference type="Proteomes" id="UP001152320"/>
    </source>
</evidence>
<evidence type="ECO:0000313" key="1">
    <source>
        <dbReference type="EMBL" id="KAJ8042737.1"/>
    </source>
</evidence>
<dbReference type="AlphaFoldDB" id="A0A9Q1CCF9"/>
<comment type="caution">
    <text evidence="1">The sequence shown here is derived from an EMBL/GenBank/DDBJ whole genome shotgun (WGS) entry which is preliminary data.</text>
</comment>
<name>A0A9Q1CCF9_HOLLE</name>